<protein>
    <submittedName>
        <fullName evidence="1">Uncharacterized protein</fullName>
    </submittedName>
</protein>
<name>A0ABT6N8Z1_9FIRM</name>
<comment type="caution">
    <text evidence="1">The sequence shown here is derived from an EMBL/GenBank/DDBJ whole genome shotgun (WGS) entry which is preliminary data.</text>
</comment>
<organism evidence="1 2">
    <name type="scientific">Fusibacter bizertensis</name>
    <dbReference type="NCBI Taxonomy" id="1488331"/>
    <lineage>
        <taxon>Bacteria</taxon>
        <taxon>Bacillati</taxon>
        <taxon>Bacillota</taxon>
        <taxon>Clostridia</taxon>
        <taxon>Eubacteriales</taxon>
        <taxon>Eubacteriales Family XII. Incertae Sedis</taxon>
        <taxon>Fusibacter</taxon>
    </lineage>
</organism>
<evidence type="ECO:0000313" key="1">
    <source>
        <dbReference type="EMBL" id="MDH8676873.1"/>
    </source>
</evidence>
<proteinExistence type="predicted"/>
<dbReference type="Proteomes" id="UP001158045">
    <property type="component" value="Unassembled WGS sequence"/>
</dbReference>
<dbReference type="RefSeq" id="WP_281092674.1">
    <property type="nucleotide sequence ID" value="NZ_JARYZI010000001.1"/>
</dbReference>
<accession>A0ABT6N8Z1</accession>
<keyword evidence="2" id="KW-1185">Reference proteome</keyword>
<sequence length="71" mass="8310">MAEQSEAQFVIAIEDVTRNTLDRDDVDNNAMYGTKKAAEMYYELLKEIDFNQDWWKLAYDLNDEFVGLVVP</sequence>
<evidence type="ECO:0000313" key="2">
    <source>
        <dbReference type="Proteomes" id="UP001158045"/>
    </source>
</evidence>
<dbReference type="EMBL" id="JARYZI010000001">
    <property type="protein sequence ID" value="MDH8676873.1"/>
    <property type="molecule type" value="Genomic_DNA"/>
</dbReference>
<reference evidence="1 2" key="1">
    <citation type="submission" date="2023-04" db="EMBL/GenBank/DDBJ databases">
        <title>Fusibacter bizertensis strain WBS, isolated from littoral bottom sediments of the Arctic seas - biochemical and genomic analysis.</title>
        <authorList>
            <person name="Brioukhanov A.L."/>
        </authorList>
    </citation>
    <scope>NUCLEOTIDE SEQUENCE [LARGE SCALE GENOMIC DNA]</scope>
    <source>
        <strain evidence="1 2">WBS</strain>
    </source>
</reference>
<gene>
    <name evidence="1" type="ORF">QE109_01875</name>
</gene>